<dbReference type="Pfam" id="PF15313">
    <property type="entry name" value="HEXIM"/>
    <property type="match status" value="1"/>
</dbReference>
<keyword evidence="7" id="KW-0539">Nucleus</keyword>
<evidence type="ECO:0000256" key="3">
    <source>
        <dbReference type="ARBA" id="ARBA00022491"/>
    </source>
</evidence>
<evidence type="ECO:0000256" key="5">
    <source>
        <dbReference type="ARBA" id="ARBA00023054"/>
    </source>
</evidence>
<dbReference type="GO" id="GO:0005654">
    <property type="term" value="C:nucleoplasm"/>
    <property type="evidence" value="ECO:0007669"/>
    <property type="project" value="TreeGrafter"/>
</dbReference>
<dbReference type="GO" id="GO:0000122">
    <property type="term" value="P:negative regulation of transcription by RNA polymerase II"/>
    <property type="evidence" value="ECO:0007669"/>
    <property type="project" value="InterPro"/>
</dbReference>
<name>A0A8W8LMC9_MAGGI</name>
<dbReference type="GO" id="GO:0004861">
    <property type="term" value="F:cyclin-dependent protein serine/threonine kinase inhibitor activity"/>
    <property type="evidence" value="ECO:0007669"/>
    <property type="project" value="InterPro"/>
</dbReference>
<comment type="similarity">
    <text evidence="2">Belongs to the HEXIM family.</text>
</comment>
<evidence type="ECO:0000313" key="10">
    <source>
        <dbReference type="Proteomes" id="UP000005408"/>
    </source>
</evidence>
<evidence type="ECO:0000256" key="8">
    <source>
        <dbReference type="SAM" id="MobiDB-lite"/>
    </source>
</evidence>
<dbReference type="Gene3D" id="6.10.250.2910">
    <property type="match status" value="1"/>
</dbReference>
<evidence type="ECO:0000256" key="1">
    <source>
        <dbReference type="ARBA" id="ARBA00004123"/>
    </source>
</evidence>
<dbReference type="Proteomes" id="UP000005408">
    <property type="component" value="Unassembled WGS sequence"/>
</dbReference>
<dbReference type="PRINTS" id="PR02094">
    <property type="entry name" value="HEXIMFAMILY"/>
</dbReference>
<dbReference type="InterPro" id="IPR024872">
    <property type="entry name" value="HEXIM"/>
</dbReference>
<sequence>MLMELNTIHLQNNNQKLMNEKYSEKERMDFLEEVNFVRWKKTRRGKKKNRNVRDNNEVSDSNGDLENCLKCERLSPYQAYDGDSEEGVSPLKKIRMRRNRGGVKKRQAVLRPKYSPKAPHNSTQFLMDDHCTYSCEYLGFESPDPWGQRLQYSDDSDTSIVVPPAPEIADDSLLFQMDDINDSINSADQDTKAFMEKDFEEAYHSIQCDEISRLSKSELISSICAMESKAELLEKELEKSPEIIKFTGVRSRRHRTKGVIKYESPTLQRLIWMKIPSSWTLPPFPLQTTS</sequence>
<protein>
    <submittedName>
        <fullName evidence="9">Uncharacterized protein</fullName>
    </submittedName>
</protein>
<keyword evidence="5" id="KW-0175">Coiled coil</keyword>
<keyword evidence="10" id="KW-1185">Reference proteome</keyword>
<proteinExistence type="inferred from homology"/>
<keyword evidence="4" id="KW-0805">Transcription regulation</keyword>
<dbReference type="PANTHER" id="PTHR13469:SF8">
    <property type="entry name" value="HEXIM P-TEFB COMPLEX SUBUNIT 1"/>
    <property type="match status" value="1"/>
</dbReference>
<dbReference type="PANTHER" id="PTHR13469">
    <property type="entry name" value="HEXAMETHYLENE BISACETAMIDE INDUCIBLE 1"/>
    <property type="match status" value="1"/>
</dbReference>
<reference evidence="9" key="1">
    <citation type="submission" date="2022-08" db="UniProtKB">
        <authorList>
            <consortium name="EnsemblMetazoa"/>
        </authorList>
    </citation>
    <scope>IDENTIFICATION</scope>
    <source>
        <strain evidence="9">05x7-T-G4-1.051#20</strain>
    </source>
</reference>
<accession>A0A8W8LMC9</accession>
<evidence type="ECO:0000256" key="4">
    <source>
        <dbReference type="ARBA" id="ARBA00023015"/>
    </source>
</evidence>
<evidence type="ECO:0000256" key="7">
    <source>
        <dbReference type="ARBA" id="ARBA00023242"/>
    </source>
</evidence>
<dbReference type="EnsemblMetazoa" id="G28698.11">
    <property type="protein sequence ID" value="G28698.11:cds"/>
    <property type="gene ID" value="G28698"/>
</dbReference>
<keyword evidence="6" id="KW-0804">Transcription</keyword>
<dbReference type="GO" id="GO:0005737">
    <property type="term" value="C:cytoplasm"/>
    <property type="evidence" value="ECO:0007669"/>
    <property type="project" value="InterPro"/>
</dbReference>
<comment type="subcellular location">
    <subcellularLocation>
        <location evidence="1">Nucleus</location>
    </subcellularLocation>
</comment>
<evidence type="ECO:0000256" key="2">
    <source>
        <dbReference type="ARBA" id="ARBA00008409"/>
    </source>
</evidence>
<dbReference type="GO" id="GO:0097322">
    <property type="term" value="F:7SK snRNA binding"/>
    <property type="evidence" value="ECO:0007669"/>
    <property type="project" value="TreeGrafter"/>
</dbReference>
<organism evidence="9 10">
    <name type="scientific">Magallana gigas</name>
    <name type="common">Pacific oyster</name>
    <name type="synonym">Crassostrea gigas</name>
    <dbReference type="NCBI Taxonomy" id="29159"/>
    <lineage>
        <taxon>Eukaryota</taxon>
        <taxon>Metazoa</taxon>
        <taxon>Spiralia</taxon>
        <taxon>Lophotrochozoa</taxon>
        <taxon>Mollusca</taxon>
        <taxon>Bivalvia</taxon>
        <taxon>Autobranchia</taxon>
        <taxon>Pteriomorphia</taxon>
        <taxon>Ostreida</taxon>
        <taxon>Ostreoidea</taxon>
        <taxon>Ostreidae</taxon>
        <taxon>Magallana</taxon>
    </lineage>
</organism>
<feature type="region of interest" description="Disordered" evidence="8">
    <location>
        <begin position="43"/>
        <end position="62"/>
    </location>
</feature>
<dbReference type="AlphaFoldDB" id="A0A8W8LMC9"/>
<keyword evidence="3" id="KW-0678">Repressor</keyword>
<evidence type="ECO:0000256" key="6">
    <source>
        <dbReference type="ARBA" id="ARBA00023163"/>
    </source>
</evidence>
<evidence type="ECO:0000313" key="9">
    <source>
        <dbReference type="EnsemblMetazoa" id="G28698.11:cds"/>
    </source>
</evidence>